<dbReference type="RefSeq" id="XP_068354762.1">
    <property type="nucleotide sequence ID" value="XM_068493742.1"/>
</dbReference>
<proteinExistence type="predicted"/>
<dbReference type="Proteomes" id="UP000179807">
    <property type="component" value="Unassembled WGS sequence"/>
</dbReference>
<accession>A0A1J4JS89</accession>
<protein>
    <submittedName>
        <fullName evidence="1">Uncharacterized protein</fullName>
    </submittedName>
</protein>
<gene>
    <name evidence="1" type="ORF">TRFO_07544</name>
</gene>
<dbReference type="OrthoDB" id="10628268at2759"/>
<name>A0A1J4JS89_9EUKA</name>
<dbReference type="VEuPathDB" id="TrichDB:TRFO_07544"/>
<organism evidence="1 2">
    <name type="scientific">Tritrichomonas foetus</name>
    <dbReference type="NCBI Taxonomy" id="1144522"/>
    <lineage>
        <taxon>Eukaryota</taxon>
        <taxon>Metamonada</taxon>
        <taxon>Parabasalia</taxon>
        <taxon>Tritrichomonadida</taxon>
        <taxon>Tritrichomonadidae</taxon>
        <taxon>Tritrichomonas</taxon>
    </lineage>
</organism>
<dbReference type="GeneID" id="94828446"/>
<sequence>MFFVFLNIVLCDWDDATKCGNLFMWRYNFCKEDSGFADKDGTGKAQCSLYVPFYMPVGWYEYTDSMYSQFSFIETESTISSSGAPDVRNAAPSFASDKKDGPHDTFDKECPMYDGKTIPNQTSCCLHKYQSMFEADYTASFMKIEEFKKQYQFRIYPKCYDLLRYMPCAICHPKVQEENVSFIVGSGMLDGYNLRMPIITYRLCNDYAETIYKHCRGGFFIGNQKKHIVPKKMGLEQFKDLMGVPELHGLASDKCMDIQDVNPFYYD</sequence>
<evidence type="ECO:0000313" key="2">
    <source>
        <dbReference type="Proteomes" id="UP000179807"/>
    </source>
</evidence>
<dbReference type="EMBL" id="MLAK01000904">
    <property type="protein sequence ID" value="OHT01626.1"/>
    <property type="molecule type" value="Genomic_DNA"/>
</dbReference>
<keyword evidence="2" id="KW-1185">Reference proteome</keyword>
<dbReference type="AlphaFoldDB" id="A0A1J4JS89"/>
<reference evidence="1" key="1">
    <citation type="submission" date="2016-10" db="EMBL/GenBank/DDBJ databases">
        <authorList>
            <person name="Benchimol M."/>
            <person name="Almeida L.G."/>
            <person name="Vasconcelos A.T."/>
            <person name="Perreira-Neves A."/>
            <person name="Rosa I.A."/>
            <person name="Tasca T."/>
            <person name="Bogo M.R."/>
            <person name="de Souza W."/>
        </authorList>
    </citation>
    <scope>NUCLEOTIDE SEQUENCE [LARGE SCALE GENOMIC DNA]</scope>
    <source>
        <strain evidence="1">K</strain>
    </source>
</reference>
<evidence type="ECO:0000313" key="1">
    <source>
        <dbReference type="EMBL" id="OHT01626.1"/>
    </source>
</evidence>
<comment type="caution">
    <text evidence="1">The sequence shown here is derived from an EMBL/GenBank/DDBJ whole genome shotgun (WGS) entry which is preliminary data.</text>
</comment>